<organism evidence="3 4">
    <name type="scientific">Ramlibacter algicola</name>
    <dbReference type="NCBI Taxonomy" id="2795217"/>
    <lineage>
        <taxon>Bacteria</taxon>
        <taxon>Pseudomonadati</taxon>
        <taxon>Pseudomonadota</taxon>
        <taxon>Betaproteobacteria</taxon>
        <taxon>Burkholderiales</taxon>
        <taxon>Comamonadaceae</taxon>
        <taxon>Ramlibacter</taxon>
    </lineage>
</organism>
<protein>
    <submittedName>
        <fullName evidence="3">Cardiolipin synthase</fullName>
    </submittedName>
</protein>
<dbReference type="Proteomes" id="UP000617041">
    <property type="component" value="Unassembled WGS sequence"/>
</dbReference>
<dbReference type="PANTHER" id="PTHR21248">
    <property type="entry name" value="CARDIOLIPIN SYNTHASE"/>
    <property type="match status" value="1"/>
</dbReference>
<feature type="domain" description="PLD phosphodiesterase" evidence="2">
    <location>
        <begin position="383"/>
        <end position="410"/>
    </location>
</feature>
<dbReference type="GO" id="GO:0032049">
    <property type="term" value="P:cardiolipin biosynthetic process"/>
    <property type="evidence" value="ECO:0007669"/>
    <property type="project" value="UniProtKB-ARBA"/>
</dbReference>
<dbReference type="InterPro" id="IPR025202">
    <property type="entry name" value="PLD-like_dom"/>
</dbReference>
<evidence type="ECO:0000259" key="2">
    <source>
        <dbReference type="PROSITE" id="PS50035"/>
    </source>
</evidence>
<proteinExistence type="predicted"/>
<dbReference type="AlphaFoldDB" id="A0A934Q0K4"/>
<dbReference type="InterPro" id="IPR001736">
    <property type="entry name" value="PLipase_D/transphosphatidylase"/>
</dbReference>
<feature type="transmembrane region" description="Helical" evidence="1">
    <location>
        <begin position="12"/>
        <end position="31"/>
    </location>
</feature>
<feature type="transmembrane region" description="Helical" evidence="1">
    <location>
        <begin position="43"/>
        <end position="64"/>
    </location>
</feature>
<keyword evidence="1" id="KW-0472">Membrane</keyword>
<name>A0A934Q0K4_9BURK</name>
<reference evidence="3" key="1">
    <citation type="submission" date="2020-12" db="EMBL/GenBank/DDBJ databases">
        <title>Ramlibacter sp. nov., isolated from a freshwater alga, Cryptomonas.</title>
        <authorList>
            <person name="Kim H.M."/>
            <person name="Jeon C.O."/>
        </authorList>
    </citation>
    <scope>NUCLEOTIDE SEQUENCE</scope>
    <source>
        <strain evidence="3">CrO1</strain>
    </source>
</reference>
<sequence length="467" mass="51650">MRASIFSPTEWLTLHTAVVLLSLLLYSALSLGTRQRRHPSAAIGWVIALALLPYVALPLFLVFGNRKTVREPRRGALRRHEADAAHRATPAGRFQALAVALGLPPPVASEDLHVHADGHEALERLEAVIASAQRTLDVSTFLVGRDVVGERVAQLLAARAAQGVRVRLMVDGVGRFLGGIPSLRSLQRAGVELRMFVQPWSTTPLRGRVNLRNHRKVAVADGEHLWCGGRNLASEYFVEGRRQPAWEDLSFDLRGPLAQQAVRQFEADWALARNEPARLQLLEAPADGQDSLVQWIPSGPDQVEDTLYQLLIDACFSAKERIVAVTPYFVPEPALLMAFTLAARRGVAVDIVLPRRSNHRLADLARPAALRDLVDAGARVWLYPQMLHAKLFVVDGAVALAGSANLDQRSLFLNYELMVAFYGEAAVRQFAARAEHWRSHAHAFHPPRVGALRQVGEGLLRWLTFQL</sequence>
<dbReference type="Gene3D" id="3.30.870.10">
    <property type="entry name" value="Endonuclease Chain A"/>
    <property type="match status" value="2"/>
</dbReference>
<dbReference type="SUPFAM" id="SSF56024">
    <property type="entry name" value="Phospholipase D/nuclease"/>
    <property type="match status" value="2"/>
</dbReference>
<accession>A0A934Q0K4</accession>
<dbReference type="EMBL" id="JAEDAO010000001">
    <property type="protein sequence ID" value="MBK0392256.1"/>
    <property type="molecule type" value="Genomic_DNA"/>
</dbReference>
<dbReference type="GO" id="GO:0030572">
    <property type="term" value="F:phosphatidyltransferase activity"/>
    <property type="evidence" value="ECO:0007669"/>
    <property type="project" value="UniProtKB-ARBA"/>
</dbReference>
<evidence type="ECO:0000256" key="1">
    <source>
        <dbReference type="SAM" id="Phobius"/>
    </source>
</evidence>
<keyword evidence="1" id="KW-0812">Transmembrane</keyword>
<evidence type="ECO:0000313" key="4">
    <source>
        <dbReference type="Proteomes" id="UP000617041"/>
    </source>
</evidence>
<dbReference type="Pfam" id="PF13091">
    <property type="entry name" value="PLDc_2"/>
    <property type="match status" value="2"/>
</dbReference>
<keyword evidence="4" id="KW-1185">Reference proteome</keyword>
<dbReference type="SMART" id="SM00155">
    <property type="entry name" value="PLDc"/>
    <property type="match status" value="2"/>
</dbReference>
<dbReference type="RefSeq" id="WP_200787202.1">
    <property type="nucleotide sequence ID" value="NZ_JAEDAO010000001.1"/>
</dbReference>
<dbReference type="PANTHER" id="PTHR21248:SF22">
    <property type="entry name" value="PHOSPHOLIPASE D"/>
    <property type="match status" value="1"/>
</dbReference>
<dbReference type="PROSITE" id="PS50035">
    <property type="entry name" value="PLD"/>
    <property type="match status" value="2"/>
</dbReference>
<gene>
    <name evidence="3" type="ORF">I8E28_06620</name>
</gene>
<feature type="domain" description="PLD phosphodiesterase" evidence="2">
    <location>
        <begin position="209"/>
        <end position="236"/>
    </location>
</feature>
<keyword evidence="1" id="KW-1133">Transmembrane helix</keyword>
<evidence type="ECO:0000313" key="3">
    <source>
        <dbReference type="EMBL" id="MBK0392256.1"/>
    </source>
</evidence>
<comment type="caution">
    <text evidence="3">The sequence shown here is derived from an EMBL/GenBank/DDBJ whole genome shotgun (WGS) entry which is preliminary data.</text>
</comment>